<dbReference type="Pfam" id="PF09557">
    <property type="entry name" value="DUF2382"/>
    <property type="match status" value="1"/>
</dbReference>
<dbReference type="InterPro" id="IPR019060">
    <property type="entry name" value="DUF2382"/>
</dbReference>
<dbReference type="InterPro" id="IPR027275">
    <property type="entry name" value="PRC-brl_dom"/>
</dbReference>
<organism evidence="4 5">
    <name type="scientific">Brasilonema octagenarum UFV-OR1</name>
    <dbReference type="NCBI Taxonomy" id="417115"/>
    <lineage>
        <taxon>Bacteria</taxon>
        <taxon>Bacillati</taxon>
        <taxon>Cyanobacteriota</taxon>
        <taxon>Cyanophyceae</taxon>
        <taxon>Nostocales</taxon>
        <taxon>Scytonemataceae</taxon>
        <taxon>Brasilonema</taxon>
        <taxon>Octagenarum group</taxon>
    </lineage>
</organism>
<dbReference type="Proteomes" id="UP000762253">
    <property type="component" value="Unassembled WGS sequence"/>
</dbReference>
<feature type="compositionally biased region" description="Polar residues" evidence="1">
    <location>
        <begin position="237"/>
        <end position="248"/>
    </location>
</feature>
<evidence type="ECO:0000259" key="3">
    <source>
        <dbReference type="Pfam" id="PF09557"/>
    </source>
</evidence>
<feature type="region of interest" description="Disordered" evidence="1">
    <location>
        <begin position="217"/>
        <end position="256"/>
    </location>
</feature>
<reference evidence="4 5" key="1">
    <citation type="submission" date="2018-06" db="EMBL/GenBank/DDBJ databases">
        <title>Comparative genomics of Brasilonema spp. strains.</title>
        <authorList>
            <person name="Alvarenga D.O."/>
            <person name="Fiore M.F."/>
            <person name="Varani A.M."/>
        </authorList>
    </citation>
    <scope>NUCLEOTIDE SEQUENCE [LARGE SCALE GENOMIC DNA]</scope>
    <source>
        <strain evidence="4 5">UFV-OR1</strain>
    </source>
</reference>
<feature type="domain" description="PRC-barrel" evidence="2">
    <location>
        <begin position="29"/>
        <end position="98"/>
    </location>
</feature>
<evidence type="ECO:0008006" key="6">
    <source>
        <dbReference type="Google" id="ProtNLM"/>
    </source>
</evidence>
<dbReference type="InterPro" id="IPR011033">
    <property type="entry name" value="PRC_barrel-like_sf"/>
</dbReference>
<name>A0ABX1M9T4_9CYAN</name>
<evidence type="ECO:0000313" key="4">
    <source>
        <dbReference type="EMBL" id="NMF64168.1"/>
    </source>
</evidence>
<evidence type="ECO:0000313" key="5">
    <source>
        <dbReference type="Proteomes" id="UP000762253"/>
    </source>
</evidence>
<evidence type="ECO:0000259" key="2">
    <source>
        <dbReference type="Pfam" id="PF05239"/>
    </source>
</evidence>
<dbReference type="EMBL" id="QMEC01000057">
    <property type="protein sequence ID" value="NMF64168.1"/>
    <property type="molecule type" value="Genomic_DNA"/>
</dbReference>
<dbReference type="InterPro" id="IPR014747">
    <property type="entry name" value="Bac_photo_RC_H_C"/>
</dbReference>
<comment type="caution">
    <text evidence="4">The sequence shown here is derived from an EMBL/GenBank/DDBJ whole genome shotgun (WGS) entry which is preliminary data.</text>
</comment>
<proteinExistence type="predicted"/>
<dbReference type="Gene3D" id="3.90.50.10">
    <property type="entry name" value="Photosynthetic Reaction Center, subunit H, domain 2"/>
    <property type="match status" value="1"/>
</dbReference>
<dbReference type="Pfam" id="PF05239">
    <property type="entry name" value="PRC"/>
    <property type="match status" value="1"/>
</dbReference>
<feature type="domain" description="DUF2382" evidence="3">
    <location>
        <begin position="150"/>
        <end position="195"/>
    </location>
</feature>
<keyword evidence="5" id="KW-1185">Reference proteome</keyword>
<protein>
    <recommendedName>
        <fullName evidence="6">DUF2382 domain-containing protein</fullName>
    </recommendedName>
</protein>
<accession>A0ABX1M9T4</accession>
<gene>
    <name evidence="4" type="ORF">DP115_15870</name>
</gene>
<dbReference type="RefSeq" id="WP_169265756.1">
    <property type="nucleotide sequence ID" value="NZ_QMEC01000057.1"/>
</dbReference>
<dbReference type="SUPFAM" id="SSF50346">
    <property type="entry name" value="PRC-barrel domain"/>
    <property type="match status" value="1"/>
</dbReference>
<evidence type="ECO:0000256" key="1">
    <source>
        <dbReference type="SAM" id="MobiDB-lite"/>
    </source>
</evidence>
<sequence length="309" mass="34614">MIDKEYNISHEKASKIARIGNLLKNLRAKVKKYAVIAREGQVVGEVRDLIIDINRQVNFVVSKSDSQENDRLILLSSKLVEKIDSPNKFIFINLKKSQVQYLPNYIERETQDSEMEDNLNTQEANTQNSELIAAVAAATNSQVSSVEDVIRLLGERLIIERTKHKVGEVIVRKEIETHIVQVPIRREKLIVEQISPEYKQLAQIDLGGEAISGVDLTQRETSAPTTSHSDDDLTVSGEVSSPKISTTSHSDDGLTVSGEFSSPKIASLLLNAIALERNHGCKAVRVTVIVEDEEHQKTYKEWFARTSKK</sequence>